<dbReference type="RefSeq" id="WP_122196309.1">
    <property type="nucleotide sequence ID" value="NZ_JBHSKC010000023.1"/>
</dbReference>
<evidence type="ECO:0000256" key="2">
    <source>
        <dbReference type="ARBA" id="ARBA00023033"/>
    </source>
</evidence>
<dbReference type="GO" id="GO:0071949">
    <property type="term" value="F:FAD binding"/>
    <property type="evidence" value="ECO:0007669"/>
    <property type="project" value="InterPro"/>
</dbReference>
<protein>
    <submittedName>
        <fullName evidence="6">Flavin-dependent oxidoreductase</fullName>
    </submittedName>
</protein>
<reference evidence="6 7" key="1">
    <citation type="submission" date="2018-10" db="EMBL/GenBank/DDBJ databases">
        <title>Isolation from soil.</title>
        <authorList>
            <person name="Hu J."/>
        </authorList>
    </citation>
    <scope>NUCLEOTIDE SEQUENCE [LARGE SCALE GENOMIC DNA]</scope>
    <source>
        <strain evidence="6 7">NEAU-Ht49</strain>
    </source>
</reference>
<dbReference type="Proteomes" id="UP000282674">
    <property type="component" value="Unassembled WGS sequence"/>
</dbReference>
<dbReference type="Gene3D" id="3.50.50.60">
    <property type="entry name" value="FAD/NAD(P)-binding domain"/>
    <property type="match status" value="1"/>
</dbReference>
<organism evidence="6 7">
    <name type="scientific">Actinomadura harenae</name>
    <dbReference type="NCBI Taxonomy" id="2483351"/>
    <lineage>
        <taxon>Bacteria</taxon>
        <taxon>Bacillati</taxon>
        <taxon>Actinomycetota</taxon>
        <taxon>Actinomycetes</taxon>
        <taxon>Streptosporangiales</taxon>
        <taxon>Thermomonosporaceae</taxon>
        <taxon>Actinomadura</taxon>
    </lineage>
</organism>
<dbReference type="PANTHER" id="PTHR13789">
    <property type="entry name" value="MONOOXYGENASE"/>
    <property type="match status" value="1"/>
</dbReference>
<keyword evidence="2" id="KW-0503">Monooxygenase</keyword>
<feature type="chain" id="PRO_5039245984" evidence="4">
    <location>
        <begin position="22"/>
        <end position="425"/>
    </location>
</feature>
<dbReference type="PANTHER" id="PTHR13789:SF268">
    <property type="entry name" value="5-METHYLPHENAZINE-1-CARBOXYLATE 1-MONOOXYGENASE"/>
    <property type="match status" value="1"/>
</dbReference>
<dbReference type="InterPro" id="IPR002938">
    <property type="entry name" value="FAD-bd"/>
</dbReference>
<feature type="region of interest" description="Disordered" evidence="3">
    <location>
        <begin position="403"/>
        <end position="425"/>
    </location>
</feature>
<dbReference type="Pfam" id="PF01494">
    <property type="entry name" value="FAD_binding_3"/>
    <property type="match status" value="2"/>
</dbReference>
<dbReference type="InterPro" id="IPR050493">
    <property type="entry name" value="FAD-dep_Monooxygenase_BioMet"/>
</dbReference>
<evidence type="ECO:0000259" key="5">
    <source>
        <dbReference type="Pfam" id="PF01494"/>
    </source>
</evidence>
<evidence type="ECO:0000256" key="1">
    <source>
        <dbReference type="ARBA" id="ARBA00023002"/>
    </source>
</evidence>
<accession>A0A3M2M3W9</accession>
<feature type="signal peptide" evidence="4">
    <location>
        <begin position="1"/>
        <end position="21"/>
    </location>
</feature>
<dbReference type="NCBIfam" id="NF005720">
    <property type="entry name" value="PRK07538.1"/>
    <property type="match status" value="1"/>
</dbReference>
<dbReference type="Gene3D" id="3.30.9.30">
    <property type="match status" value="1"/>
</dbReference>
<dbReference type="SUPFAM" id="SSF51905">
    <property type="entry name" value="FAD/NAD(P)-binding domain"/>
    <property type="match status" value="1"/>
</dbReference>
<dbReference type="InterPro" id="IPR036188">
    <property type="entry name" value="FAD/NAD-bd_sf"/>
</dbReference>
<dbReference type="AlphaFoldDB" id="A0A3M2M3W9"/>
<evidence type="ECO:0000256" key="3">
    <source>
        <dbReference type="SAM" id="MobiDB-lite"/>
    </source>
</evidence>
<evidence type="ECO:0000256" key="4">
    <source>
        <dbReference type="SAM" id="SignalP"/>
    </source>
</evidence>
<evidence type="ECO:0000313" key="7">
    <source>
        <dbReference type="Proteomes" id="UP000282674"/>
    </source>
</evidence>
<sequence length="425" mass="46061">MRVLVAGAGVGGLTAALSLHANGIAATVVETVAVPRPLGVGINLLPHAVRELTELGLGDVLADLAIPTRRMAHFDRHGGLIWAEPRGRALGYRWPQYSIHRGELQMALLAAVRERLGEQAVRNGTSLLGFDQDGELVRARLGDRASGAEETVEADVLVGADGLHSTVRSVLCPDEGGPLWNGIRMWRGVVEADPVLDGRTLVAAGTNAAVKLVVYPISARSERESGRALLNWVVEARRSGTSAGTADWNRTGRIEDVLRHVDGWRWDWLDVPEFLSRSETVLEYPMVDRDPLPSWTRGRVTLLGDAAHPMYPIGSNGGSQAILDARVLAYELARADDARGGLAAYDRARRDPVNAIVLACRAMPADQILQTVARRAPDGFDRIEDVLTPDELADISTAYRRTSFQDADALNERPSYTVPPPRPDA</sequence>
<dbReference type="SUPFAM" id="SSF54373">
    <property type="entry name" value="FAD-linked reductases, C-terminal domain"/>
    <property type="match status" value="1"/>
</dbReference>
<keyword evidence="1" id="KW-0560">Oxidoreductase</keyword>
<name>A0A3M2M3W9_9ACTN</name>
<keyword evidence="4" id="KW-0732">Signal</keyword>
<feature type="domain" description="FAD-binding" evidence="5">
    <location>
        <begin position="294"/>
        <end position="357"/>
    </location>
</feature>
<proteinExistence type="predicted"/>
<gene>
    <name evidence="6" type="ORF">EBO15_22015</name>
</gene>
<dbReference type="PRINTS" id="PR00420">
    <property type="entry name" value="RNGMNOXGNASE"/>
</dbReference>
<dbReference type="GO" id="GO:0004497">
    <property type="term" value="F:monooxygenase activity"/>
    <property type="evidence" value="ECO:0007669"/>
    <property type="project" value="UniProtKB-KW"/>
</dbReference>
<feature type="domain" description="FAD-binding" evidence="5">
    <location>
        <begin position="2"/>
        <end position="170"/>
    </location>
</feature>
<comment type="caution">
    <text evidence="6">The sequence shown here is derived from an EMBL/GenBank/DDBJ whole genome shotgun (WGS) entry which is preliminary data.</text>
</comment>
<evidence type="ECO:0000313" key="6">
    <source>
        <dbReference type="EMBL" id="RMI41818.1"/>
    </source>
</evidence>
<dbReference type="EMBL" id="RFFG01000039">
    <property type="protein sequence ID" value="RMI41818.1"/>
    <property type="molecule type" value="Genomic_DNA"/>
</dbReference>
<dbReference type="OrthoDB" id="9782160at2"/>
<keyword evidence="7" id="KW-1185">Reference proteome</keyword>